<dbReference type="AlphaFoldDB" id="A0A1H1JBN2"/>
<dbReference type="GO" id="GO:0006208">
    <property type="term" value="P:pyrimidine nucleobase catabolic process"/>
    <property type="evidence" value="ECO:0007669"/>
    <property type="project" value="TreeGrafter"/>
</dbReference>
<sequence length="182" mass="19254">METLTEALVNVLREPPTGTFADAADLRPALADAWANVAAPVAVITLRDAAGRSHATTVTAFTSISFTPPVLMFALAHTSSFLARICEDSRVALSVLAHEQAHVAAACAAKAEDRLRDITTLDQGWGPVVSDAAAWFGCTVNRIVEAGDHQLVFANIEAASSPTPAHGLLYWQRRFGFSTPAA</sequence>
<dbReference type="PANTHER" id="PTHR30466">
    <property type="entry name" value="FLAVIN REDUCTASE"/>
    <property type="match status" value="1"/>
</dbReference>
<dbReference type="EMBL" id="FNKP01000003">
    <property type="protein sequence ID" value="SDR47389.1"/>
    <property type="molecule type" value="Genomic_DNA"/>
</dbReference>
<proteinExistence type="predicted"/>
<dbReference type="InterPro" id="IPR002563">
    <property type="entry name" value="Flavin_Rdtase-like_dom"/>
</dbReference>
<dbReference type="PANTHER" id="PTHR30466:SF1">
    <property type="entry name" value="FMN REDUCTASE (NADH) RUTF"/>
    <property type="match status" value="1"/>
</dbReference>
<evidence type="ECO:0000256" key="1">
    <source>
        <dbReference type="ARBA" id="ARBA00023002"/>
    </source>
</evidence>
<accession>A0A1H1JBN2</accession>
<reference evidence="4" key="1">
    <citation type="submission" date="2016-10" db="EMBL/GenBank/DDBJ databases">
        <authorList>
            <person name="Varghese N."/>
        </authorList>
    </citation>
    <scope>NUCLEOTIDE SEQUENCE [LARGE SCALE GENOMIC DNA]</scope>
    <source>
        <strain evidence="4">GAS106B</strain>
    </source>
</reference>
<dbReference type="Pfam" id="PF01613">
    <property type="entry name" value="Flavin_Reduct"/>
    <property type="match status" value="1"/>
</dbReference>
<keyword evidence="4" id="KW-1185">Reference proteome</keyword>
<dbReference type="GO" id="GO:0010181">
    <property type="term" value="F:FMN binding"/>
    <property type="evidence" value="ECO:0007669"/>
    <property type="project" value="InterPro"/>
</dbReference>
<feature type="domain" description="Flavin reductase like" evidence="2">
    <location>
        <begin position="34"/>
        <end position="177"/>
    </location>
</feature>
<dbReference type="SUPFAM" id="SSF50475">
    <property type="entry name" value="FMN-binding split barrel"/>
    <property type="match status" value="1"/>
</dbReference>
<dbReference type="GO" id="GO:0042602">
    <property type="term" value="F:riboflavin reductase (NADPH) activity"/>
    <property type="evidence" value="ECO:0007669"/>
    <property type="project" value="TreeGrafter"/>
</dbReference>
<organism evidence="3 4">
    <name type="scientific">Paraburkholderia fungorum</name>
    <dbReference type="NCBI Taxonomy" id="134537"/>
    <lineage>
        <taxon>Bacteria</taxon>
        <taxon>Pseudomonadati</taxon>
        <taxon>Pseudomonadota</taxon>
        <taxon>Betaproteobacteria</taxon>
        <taxon>Burkholderiales</taxon>
        <taxon>Burkholderiaceae</taxon>
        <taxon>Paraburkholderia</taxon>
    </lineage>
</organism>
<name>A0A1H1JBN2_9BURK</name>
<keyword evidence="1" id="KW-0560">Oxidoreductase</keyword>
<evidence type="ECO:0000259" key="2">
    <source>
        <dbReference type="SMART" id="SM00903"/>
    </source>
</evidence>
<evidence type="ECO:0000313" key="3">
    <source>
        <dbReference type="EMBL" id="SDR47389.1"/>
    </source>
</evidence>
<dbReference type="InterPro" id="IPR050268">
    <property type="entry name" value="NADH-dep_flavin_reductase"/>
</dbReference>
<dbReference type="SMART" id="SM00903">
    <property type="entry name" value="Flavin_Reduct"/>
    <property type="match status" value="1"/>
</dbReference>
<protein>
    <submittedName>
        <fullName evidence="3">NADH-FMN oxidoreductase RutF, flavin reductase (DIM6/NTAB) family</fullName>
    </submittedName>
</protein>
<dbReference type="RefSeq" id="WP_171910345.1">
    <property type="nucleotide sequence ID" value="NZ_FNKP01000003.1"/>
</dbReference>
<dbReference type="InterPro" id="IPR012349">
    <property type="entry name" value="Split_barrel_FMN-bd"/>
</dbReference>
<gene>
    <name evidence="3" type="ORF">SAMN05443245_6016</name>
</gene>
<dbReference type="Gene3D" id="2.30.110.10">
    <property type="entry name" value="Electron Transport, Fmn-binding Protein, Chain A"/>
    <property type="match status" value="1"/>
</dbReference>
<dbReference type="Proteomes" id="UP000183487">
    <property type="component" value="Unassembled WGS sequence"/>
</dbReference>
<evidence type="ECO:0000313" key="4">
    <source>
        <dbReference type="Proteomes" id="UP000183487"/>
    </source>
</evidence>